<comment type="caution">
    <text evidence="1">The sequence shown here is derived from an EMBL/GenBank/DDBJ whole genome shotgun (WGS) entry which is preliminary data.</text>
</comment>
<evidence type="ECO:0000313" key="1">
    <source>
        <dbReference type="EMBL" id="MET3774185.1"/>
    </source>
</evidence>
<accession>A0ACC6TKU9</accession>
<proteinExistence type="predicted"/>
<dbReference type="EMBL" id="JBEPNJ010000023">
    <property type="protein sequence ID" value="MET3774185.1"/>
    <property type="molecule type" value="Genomic_DNA"/>
</dbReference>
<reference evidence="1" key="1">
    <citation type="submission" date="2024-06" db="EMBL/GenBank/DDBJ databases">
        <title>Genomic Encyclopedia of Type Strains, Phase IV (KMG-IV): sequencing the most valuable type-strain genomes for metagenomic binning, comparative biology and taxonomic classification.</title>
        <authorList>
            <person name="Goeker M."/>
        </authorList>
    </citation>
    <scope>NUCLEOTIDE SEQUENCE</scope>
    <source>
        <strain evidence="1">SJCon</strain>
    </source>
</reference>
<evidence type="ECO:0000313" key="2">
    <source>
        <dbReference type="Proteomes" id="UP001549207"/>
    </source>
</evidence>
<keyword evidence="2" id="KW-1185">Reference proteome</keyword>
<dbReference type="Proteomes" id="UP001549207">
    <property type="component" value="Unassembled WGS sequence"/>
</dbReference>
<organism evidence="1 2">
    <name type="scientific">Arthrobacter nitrophenolicus</name>
    <dbReference type="NCBI Taxonomy" id="683150"/>
    <lineage>
        <taxon>Bacteria</taxon>
        <taxon>Bacillati</taxon>
        <taxon>Actinomycetota</taxon>
        <taxon>Actinomycetes</taxon>
        <taxon>Micrococcales</taxon>
        <taxon>Micrococcaceae</taxon>
        <taxon>Arthrobacter</taxon>
    </lineage>
</organism>
<gene>
    <name evidence="1" type="ORF">ABIC98_003857</name>
</gene>
<name>A0ACC6TKU9_9MICC</name>
<protein>
    <submittedName>
        <fullName evidence="1">Uncharacterized protein</fullName>
    </submittedName>
</protein>
<sequence>MSLSKPLGWLRGGQTGTAMRSVVAFGPVGPASSASAVTFGTGGPDIFTPAARSSL</sequence>